<feature type="domain" description="YcaO" evidence="1">
    <location>
        <begin position="97"/>
        <end position="490"/>
    </location>
</feature>
<dbReference type="PROSITE" id="PS51664">
    <property type="entry name" value="YCAO"/>
    <property type="match status" value="1"/>
</dbReference>
<proteinExistence type="predicted"/>
<name>A0A6V8LIH1_9ACTN</name>
<dbReference type="RefSeq" id="WP_173081836.1">
    <property type="nucleotide sequence ID" value="NZ_BAABJB010000020.1"/>
</dbReference>
<protein>
    <recommendedName>
        <fullName evidence="1">YcaO domain-containing protein</fullName>
    </recommendedName>
</protein>
<dbReference type="PANTHER" id="PTHR37809:SF1">
    <property type="entry name" value="RIBOSOMAL PROTEIN S12 METHYLTHIOTRANSFERASE ACCESSORY FACTOR YCAO"/>
    <property type="match status" value="1"/>
</dbReference>
<evidence type="ECO:0000313" key="3">
    <source>
        <dbReference type="Proteomes" id="UP000482960"/>
    </source>
</evidence>
<accession>A0A6V8LIH1</accession>
<sequence length="490" mass="54693">MTSLENRSRLRGDWLNHRDPLLRPRLSDGERAALREVMALYSPYGLLRTFTTYFRPGPGLPMYVGHGQYLDLDHVLRRLLGLSGVETGIGSQIYGGGKGYDLFGMLASSVGESVERVLGALAFLDLTDQVVHGTYRDLTARGLTCVHPEQMPIFAPEQLATSPIYQPWTEDSPLGWIAGTRLRSGATVYVPAQLALLLYVRGPEEPLIGLAPSGGLASHINRTEALYHGIVELFERDGINLRWYCGIPLDRIVLDRPARDRRLRRLLGHLDRSPDQVGFYYHNLDLEEFPVITAKAFTPWFTRYRYAAGCAVAPDIDTALLSALTEFAQAERSMKLSLLAPQWEFSHAFARLFDIAEDATSEQFVNYIQAIPYYGYAGNEAKLDAYLNGGREVPLSSLPTMDDRSLDARWDRLMGVLAARGWDPIVFDLSPPQFRHTALVKVMIPELSPPYPQSAPGLGHPRYAHTAHESGHRPAPVPFTDLVRAPLPYP</sequence>
<reference evidence="2 3" key="1">
    <citation type="submission" date="2020-03" db="EMBL/GenBank/DDBJ databases">
        <title>Whole genome shotgun sequence of Phytohabitans rumicis NBRC 108638.</title>
        <authorList>
            <person name="Komaki H."/>
            <person name="Tamura T."/>
        </authorList>
    </citation>
    <scope>NUCLEOTIDE SEQUENCE [LARGE SCALE GENOMIC DNA]</scope>
    <source>
        <strain evidence="2 3">NBRC 108638</strain>
    </source>
</reference>
<evidence type="ECO:0000259" key="1">
    <source>
        <dbReference type="PROSITE" id="PS51664"/>
    </source>
</evidence>
<dbReference type="AlphaFoldDB" id="A0A6V8LIH1"/>
<dbReference type="PANTHER" id="PTHR37809">
    <property type="entry name" value="RIBOSOMAL PROTEIN S12 METHYLTHIOTRANSFERASE ACCESSORY FACTOR YCAO"/>
    <property type="match status" value="1"/>
</dbReference>
<dbReference type="EMBL" id="BLPG01000001">
    <property type="protein sequence ID" value="GFJ94648.1"/>
    <property type="molecule type" value="Genomic_DNA"/>
</dbReference>
<dbReference type="Proteomes" id="UP000482960">
    <property type="component" value="Unassembled WGS sequence"/>
</dbReference>
<comment type="caution">
    <text evidence="2">The sequence shown here is derived from an EMBL/GenBank/DDBJ whole genome shotgun (WGS) entry which is preliminary data.</text>
</comment>
<gene>
    <name evidence="2" type="ORF">Prum_082900</name>
</gene>
<organism evidence="2 3">
    <name type="scientific">Phytohabitans rumicis</name>
    <dbReference type="NCBI Taxonomy" id="1076125"/>
    <lineage>
        <taxon>Bacteria</taxon>
        <taxon>Bacillati</taxon>
        <taxon>Actinomycetota</taxon>
        <taxon>Actinomycetes</taxon>
        <taxon>Micromonosporales</taxon>
        <taxon>Micromonosporaceae</taxon>
    </lineage>
</organism>
<dbReference type="Gene3D" id="3.30.40.250">
    <property type="match status" value="1"/>
</dbReference>
<keyword evidence="3" id="KW-1185">Reference proteome</keyword>
<dbReference type="Gene3D" id="3.30.1330.230">
    <property type="match status" value="1"/>
</dbReference>
<evidence type="ECO:0000313" key="2">
    <source>
        <dbReference type="EMBL" id="GFJ94648.1"/>
    </source>
</evidence>
<dbReference type="Gene3D" id="3.30.160.660">
    <property type="match status" value="1"/>
</dbReference>
<dbReference type="Pfam" id="PF02624">
    <property type="entry name" value="YcaO"/>
    <property type="match status" value="1"/>
</dbReference>
<dbReference type="InterPro" id="IPR003776">
    <property type="entry name" value="YcaO-like_dom"/>
</dbReference>
<reference evidence="2 3" key="2">
    <citation type="submission" date="2020-03" db="EMBL/GenBank/DDBJ databases">
        <authorList>
            <person name="Ichikawa N."/>
            <person name="Kimura A."/>
            <person name="Kitahashi Y."/>
            <person name="Uohara A."/>
        </authorList>
    </citation>
    <scope>NUCLEOTIDE SEQUENCE [LARGE SCALE GENOMIC DNA]</scope>
    <source>
        <strain evidence="2 3">NBRC 108638</strain>
    </source>
</reference>